<keyword evidence="3" id="KW-0812">Transmembrane</keyword>
<comment type="caution">
    <text evidence="5">The sequence shown here is derived from an EMBL/GenBank/DDBJ whole genome shotgun (WGS) entry which is preliminary data.</text>
</comment>
<evidence type="ECO:0000256" key="3">
    <source>
        <dbReference type="SAM" id="Phobius"/>
    </source>
</evidence>
<feature type="transmembrane region" description="Helical" evidence="3">
    <location>
        <begin position="301"/>
        <end position="320"/>
    </location>
</feature>
<feature type="compositionally biased region" description="Low complexity" evidence="2">
    <location>
        <begin position="235"/>
        <end position="264"/>
    </location>
</feature>
<evidence type="ECO:0000313" key="6">
    <source>
        <dbReference type="Proteomes" id="UP001498238"/>
    </source>
</evidence>
<feature type="compositionally biased region" description="Low complexity" evidence="2">
    <location>
        <begin position="749"/>
        <end position="758"/>
    </location>
</feature>
<dbReference type="EMBL" id="BAAAAF010000004">
    <property type="protein sequence ID" value="GAA0035569.1"/>
    <property type="molecule type" value="Genomic_DNA"/>
</dbReference>
<comment type="similarity">
    <text evidence="1">Belongs to the LytR/CpsA/Psr (LCP) family.</text>
</comment>
<dbReference type="PANTHER" id="PTHR33392">
    <property type="entry name" value="POLYISOPRENYL-TEICHOIC ACID--PEPTIDOGLYCAN TEICHOIC ACID TRANSFERASE TAGU"/>
    <property type="match status" value="1"/>
</dbReference>
<feature type="compositionally biased region" description="Low complexity" evidence="2">
    <location>
        <begin position="140"/>
        <end position="189"/>
    </location>
</feature>
<feature type="compositionally biased region" description="Basic and acidic residues" evidence="2">
    <location>
        <begin position="1"/>
        <end position="10"/>
    </location>
</feature>
<keyword evidence="6" id="KW-1185">Reference proteome</keyword>
<evidence type="ECO:0000256" key="2">
    <source>
        <dbReference type="SAM" id="MobiDB-lite"/>
    </source>
</evidence>
<dbReference type="RefSeq" id="WP_339392447.1">
    <property type="nucleotide sequence ID" value="NZ_BAAAAF010000004.1"/>
</dbReference>
<proteinExistence type="inferred from homology"/>
<feature type="transmembrane region" description="Helical" evidence="3">
    <location>
        <begin position="402"/>
        <end position="426"/>
    </location>
</feature>
<feature type="compositionally biased region" description="Gly residues" evidence="2">
    <location>
        <begin position="265"/>
        <end position="276"/>
    </location>
</feature>
<gene>
    <name evidence="5" type="ORF">NCCP602_15300</name>
</gene>
<keyword evidence="3" id="KW-1133">Transmembrane helix</keyword>
<feature type="region of interest" description="Disordered" evidence="2">
    <location>
        <begin position="732"/>
        <end position="825"/>
    </location>
</feature>
<dbReference type="Pfam" id="PF03816">
    <property type="entry name" value="LytR_cpsA_psr"/>
    <property type="match status" value="1"/>
</dbReference>
<name>A0ABP3C967_9MICO</name>
<feature type="compositionally biased region" description="Basic and acidic residues" evidence="2">
    <location>
        <begin position="105"/>
        <end position="121"/>
    </location>
</feature>
<organism evidence="5 6">
    <name type="scientific">Brevibacterium metallidurans</name>
    <dbReference type="NCBI Taxonomy" id="1482676"/>
    <lineage>
        <taxon>Bacteria</taxon>
        <taxon>Bacillati</taxon>
        <taxon>Actinomycetota</taxon>
        <taxon>Actinomycetes</taxon>
        <taxon>Micrococcales</taxon>
        <taxon>Brevibacteriaceae</taxon>
        <taxon>Brevibacterium</taxon>
    </lineage>
</organism>
<feature type="transmembrane region" description="Helical" evidence="3">
    <location>
        <begin position="327"/>
        <end position="348"/>
    </location>
</feature>
<keyword evidence="3" id="KW-0472">Membrane</keyword>
<accession>A0ABP3C967</accession>
<dbReference type="Proteomes" id="UP001498238">
    <property type="component" value="Unassembled WGS sequence"/>
</dbReference>
<sequence length="825" mass="85473">MPEFPPDKRGPQGNDPDSPSAGRPLRASSRPRFRGESAASASENHADSAPQTPRRAGSNHQGPAPRSTEPAPPPAAYEPPQQSASGSGADYSLNSSRRGGSPSDARGESSSRNESSSRSESKAPTPRPVAPRTRREARMLRAAAAGGASAAGAAAAGDAAARGSQPPAPSAPQAQEPQPQAPQTQTSQTPPAPAFRGQTAAGTEPAPTGQPAQESRTTSANEGGHSSGRRRSERAAAAAAPMAAATAAAAPTAAAATARPSNSGGSDGPGGNGPTDGDGDGPASHGPGRARRHSSRLGEGFPSLVGWTSLSTLLPGIGLLRTRFRPLGLIVFGGFVLTILVAVGYLLIKGPVHAVATIIATPSLLNFLAIAAVIVGLIWIIVVILSFLGLRRGHRYLPWQNRLSGVLVLSLVLIIGIPFGIGSVYAKVQSDTVASLFGASTGKTLDAQNLWKDKPYINVFLIGRDNGDDRQGTRPDTMLVASIDTKTGNAALISVPRNLAFPIFPEGSPEAEAWPNGFRPTGDSSEDLINAVWQWGDENPDSVGDTKGLEPGMTATMAAVEGSLGLKLDYWASVDMAGFEDVVDAIGGVNIDVERPIPMGGGKSMAGVPNKVFGWIDPGPQNLKGKKALWYVRSREGSDNYDRMCRQQRMLKTTLEQIDPQELAAAYPKLAGSATKNIATSIPQNEIPAFIDLAIAMQKGDVTTVQINNDVTPTYNPDFDVLHKWIQGEIKGASDGAETPGPTNKPNDSTDSSTTDSTDSSEDSGQTDDSQDVETGTDAASGDGADSGESTPPGQPNAEGKCYPQDYKPGDPWPGYPGPGAGDQG</sequence>
<protein>
    <recommendedName>
        <fullName evidence="4">Cell envelope-related transcriptional attenuator domain-containing protein</fullName>
    </recommendedName>
</protein>
<reference evidence="5 6" key="1">
    <citation type="submission" date="2024-01" db="EMBL/GenBank/DDBJ databases">
        <title>Characterization of antibiotic resistant novel bacterial strains and their environmental applications.</title>
        <authorList>
            <person name="Manzoor S."/>
            <person name="Abbas S."/>
            <person name="Arshad M."/>
            <person name="Ahmed I."/>
        </authorList>
    </citation>
    <scope>NUCLEOTIDE SEQUENCE [LARGE SCALE GENOMIC DNA]</scope>
    <source>
        <strain evidence="5 6">NCCP-602</strain>
    </source>
</reference>
<dbReference type="InterPro" id="IPR050922">
    <property type="entry name" value="LytR/CpsA/Psr_CW_biosynth"/>
</dbReference>
<feature type="compositionally biased region" description="Polar residues" evidence="2">
    <location>
        <begin position="210"/>
        <end position="221"/>
    </location>
</feature>
<evidence type="ECO:0000313" key="5">
    <source>
        <dbReference type="EMBL" id="GAA0035569.1"/>
    </source>
</evidence>
<dbReference type="InterPro" id="IPR004474">
    <property type="entry name" value="LytR_CpsA_psr"/>
</dbReference>
<feature type="domain" description="Cell envelope-related transcriptional attenuator" evidence="4">
    <location>
        <begin position="474"/>
        <end position="658"/>
    </location>
</feature>
<evidence type="ECO:0000259" key="4">
    <source>
        <dbReference type="Pfam" id="PF03816"/>
    </source>
</evidence>
<evidence type="ECO:0000256" key="1">
    <source>
        <dbReference type="ARBA" id="ARBA00006068"/>
    </source>
</evidence>
<feature type="compositionally biased region" description="Acidic residues" evidence="2">
    <location>
        <begin position="759"/>
        <end position="772"/>
    </location>
</feature>
<feature type="transmembrane region" description="Helical" evidence="3">
    <location>
        <begin position="368"/>
        <end position="390"/>
    </location>
</feature>
<dbReference type="NCBIfam" id="TIGR00350">
    <property type="entry name" value="lytR_cpsA_psr"/>
    <property type="match status" value="1"/>
</dbReference>
<dbReference type="Gene3D" id="3.40.630.190">
    <property type="entry name" value="LCP protein"/>
    <property type="match status" value="1"/>
</dbReference>
<dbReference type="PANTHER" id="PTHR33392:SF6">
    <property type="entry name" value="POLYISOPRENYL-TEICHOIC ACID--PEPTIDOGLYCAN TEICHOIC ACID TRANSFERASE TAGU"/>
    <property type="match status" value="1"/>
</dbReference>
<feature type="region of interest" description="Disordered" evidence="2">
    <location>
        <begin position="1"/>
        <end position="295"/>
    </location>
</feature>